<proteinExistence type="predicted"/>
<keyword evidence="1" id="KW-0732">Signal</keyword>
<evidence type="ECO:0000313" key="2">
    <source>
        <dbReference type="EMBL" id="KAL2049238.1"/>
    </source>
</evidence>
<accession>A0ABR4B0F8</accession>
<dbReference type="EMBL" id="JBHFEH010000068">
    <property type="protein sequence ID" value="KAL2049238.1"/>
    <property type="molecule type" value="Genomic_DNA"/>
</dbReference>
<protein>
    <submittedName>
        <fullName evidence="2">Uncharacterized protein</fullName>
    </submittedName>
</protein>
<gene>
    <name evidence="2" type="ORF">ABVK25_010505</name>
</gene>
<comment type="caution">
    <text evidence="2">The sequence shown here is derived from an EMBL/GenBank/DDBJ whole genome shotgun (WGS) entry which is preliminary data.</text>
</comment>
<name>A0ABR4B0F8_9LECA</name>
<sequence length="200" mass="21820">MSSLRSLPAPSLLLHILLLLPLISSQSISLRSLNPYNFIYPPYSSESIQLVSYKDTIITSWTPLPQNQTTTLQLQCWKRNTTESLNWIGTSPDYIKNVTTLRPYSPNQYNVSLTFYRAYNPCRFVLYDTFLGPDVGGGREVDSGAFTISVTSPGIGQVWSTNHTAPMGAVAATLKGSAAAGRLPPGVAWLLLAVALALVL</sequence>
<evidence type="ECO:0000256" key="1">
    <source>
        <dbReference type="SAM" id="SignalP"/>
    </source>
</evidence>
<keyword evidence="3" id="KW-1185">Reference proteome</keyword>
<organism evidence="2 3">
    <name type="scientific">Lepraria finkii</name>
    <dbReference type="NCBI Taxonomy" id="1340010"/>
    <lineage>
        <taxon>Eukaryota</taxon>
        <taxon>Fungi</taxon>
        <taxon>Dikarya</taxon>
        <taxon>Ascomycota</taxon>
        <taxon>Pezizomycotina</taxon>
        <taxon>Lecanoromycetes</taxon>
        <taxon>OSLEUM clade</taxon>
        <taxon>Lecanoromycetidae</taxon>
        <taxon>Lecanorales</taxon>
        <taxon>Lecanorineae</taxon>
        <taxon>Stereocaulaceae</taxon>
        <taxon>Lepraria</taxon>
    </lineage>
</organism>
<evidence type="ECO:0000313" key="3">
    <source>
        <dbReference type="Proteomes" id="UP001590951"/>
    </source>
</evidence>
<reference evidence="2 3" key="1">
    <citation type="submission" date="2024-09" db="EMBL/GenBank/DDBJ databases">
        <title>Rethinking Asexuality: The Enigmatic Case of Functional Sexual Genes in Lepraria (Stereocaulaceae).</title>
        <authorList>
            <person name="Doellman M."/>
            <person name="Sun Y."/>
            <person name="Barcenas-Pena A."/>
            <person name="Lumbsch H.T."/>
            <person name="Grewe F."/>
        </authorList>
    </citation>
    <scope>NUCLEOTIDE SEQUENCE [LARGE SCALE GENOMIC DNA]</scope>
    <source>
        <strain evidence="2 3">Grewe 0041</strain>
    </source>
</reference>
<feature type="chain" id="PRO_5045280835" evidence="1">
    <location>
        <begin position="26"/>
        <end position="200"/>
    </location>
</feature>
<dbReference type="Proteomes" id="UP001590951">
    <property type="component" value="Unassembled WGS sequence"/>
</dbReference>
<feature type="signal peptide" evidence="1">
    <location>
        <begin position="1"/>
        <end position="25"/>
    </location>
</feature>